<name>A0A9Q9P9M4_9MICO</name>
<dbReference type="PANTHER" id="PTHR42920">
    <property type="entry name" value="OS03G0707200 PROTEIN-RELATED"/>
    <property type="match status" value="1"/>
</dbReference>
<dbReference type="InterPro" id="IPR051258">
    <property type="entry name" value="Diverse_Substrate_Transporter"/>
</dbReference>
<keyword evidence="6 7" id="KW-0472">Membrane</keyword>
<dbReference type="InterPro" id="IPR037185">
    <property type="entry name" value="EmrE-like"/>
</dbReference>
<evidence type="ECO:0000256" key="5">
    <source>
        <dbReference type="ARBA" id="ARBA00022989"/>
    </source>
</evidence>
<dbReference type="PANTHER" id="PTHR42920:SF5">
    <property type="entry name" value="EAMA DOMAIN-CONTAINING PROTEIN"/>
    <property type="match status" value="1"/>
</dbReference>
<dbReference type="AlphaFoldDB" id="A0A9Q9P9M4"/>
<proteinExistence type="inferred from homology"/>
<feature type="transmembrane region" description="Helical" evidence="7">
    <location>
        <begin position="311"/>
        <end position="331"/>
    </location>
</feature>
<protein>
    <submittedName>
        <fullName evidence="9">EamA family transporter</fullName>
    </submittedName>
</protein>
<dbReference type="Gene3D" id="1.10.3730.20">
    <property type="match status" value="1"/>
</dbReference>
<evidence type="ECO:0000256" key="2">
    <source>
        <dbReference type="ARBA" id="ARBA00007362"/>
    </source>
</evidence>
<dbReference type="SUPFAM" id="SSF103481">
    <property type="entry name" value="Multidrug resistance efflux transporter EmrE"/>
    <property type="match status" value="2"/>
</dbReference>
<evidence type="ECO:0000256" key="1">
    <source>
        <dbReference type="ARBA" id="ARBA00004651"/>
    </source>
</evidence>
<feature type="transmembrane region" description="Helical" evidence="7">
    <location>
        <begin position="102"/>
        <end position="123"/>
    </location>
</feature>
<evidence type="ECO:0000256" key="7">
    <source>
        <dbReference type="SAM" id="Phobius"/>
    </source>
</evidence>
<feature type="transmembrane region" description="Helical" evidence="7">
    <location>
        <begin position="161"/>
        <end position="182"/>
    </location>
</feature>
<feature type="transmembrane region" description="Helical" evidence="7">
    <location>
        <begin position="12"/>
        <end position="30"/>
    </location>
</feature>
<gene>
    <name evidence="9" type="ORF">OE229_07605</name>
</gene>
<dbReference type="InterPro" id="IPR000620">
    <property type="entry name" value="EamA_dom"/>
</dbReference>
<feature type="transmembrane region" description="Helical" evidence="7">
    <location>
        <begin position="226"/>
        <end position="246"/>
    </location>
</feature>
<dbReference type="GO" id="GO:0005886">
    <property type="term" value="C:plasma membrane"/>
    <property type="evidence" value="ECO:0007669"/>
    <property type="project" value="UniProtKB-SubCell"/>
</dbReference>
<evidence type="ECO:0000256" key="4">
    <source>
        <dbReference type="ARBA" id="ARBA00022692"/>
    </source>
</evidence>
<feature type="transmembrane region" description="Helical" evidence="7">
    <location>
        <begin position="42"/>
        <end position="64"/>
    </location>
</feature>
<dbReference type="Pfam" id="PF00892">
    <property type="entry name" value="EamA"/>
    <property type="match status" value="2"/>
</dbReference>
<feature type="transmembrane region" description="Helical" evidence="7">
    <location>
        <begin position="76"/>
        <end position="96"/>
    </location>
</feature>
<dbReference type="Proteomes" id="UP001062223">
    <property type="component" value="Chromosome"/>
</dbReference>
<organism evidence="9 10">
    <name type="scientific">Curtobacterium poinsettiae</name>
    <dbReference type="NCBI Taxonomy" id="159612"/>
    <lineage>
        <taxon>Bacteria</taxon>
        <taxon>Bacillati</taxon>
        <taxon>Actinomycetota</taxon>
        <taxon>Actinomycetes</taxon>
        <taxon>Micrococcales</taxon>
        <taxon>Microbacteriaceae</taxon>
        <taxon>Curtobacterium</taxon>
    </lineage>
</organism>
<feature type="transmembrane region" description="Helical" evidence="7">
    <location>
        <begin position="258"/>
        <end position="278"/>
    </location>
</feature>
<reference evidence="9" key="1">
    <citation type="submission" date="2022-09" db="EMBL/GenBank/DDBJ databases">
        <title>Taxonomy of Curtobacterium flaccumfaciens.</title>
        <authorList>
            <person name="Osdaghi E."/>
            <person name="Taghavi S.M."/>
            <person name="Hamidizade M."/>
            <person name="Abachi H."/>
            <person name="Fazliarab A."/>
            <person name="Baeyen S."/>
            <person name="Portier P."/>
            <person name="Van Vaerenbergh J."/>
            <person name="Jacques M.-A."/>
        </authorList>
    </citation>
    <scope>NUCLEOTIDE SEQUENCE</scope>
    <source>
        <strain evidence="9">AGQB46</strain>
    </source>
</reference>
<dbReference type="RefSeq" id="WP_262137273.1">
    <property type="nucleotide sequence ID" value="NZ_CP106879.1"/>
</dbReference>
<feature type="transmembrane region" description="Helical" evidence="7">
    <location>
        <begin position="285"/>
        <end position="305"/>
    </location>
</feature>
<sequence>MSHGPGAGRASGPVGGLAAIAVAAAVWGTTGTATHFAPGVPAFVFGAVTFGLGGLVLAATAGRGTLRAVTQRRTRGWALLGAASLVVYAVAFYAALADAGVALGTTLAIGSSPVFAGLVEWVADRRRVTRRWVLATMVSVVGMVVVTLARSEHDSGGQSLAVGVGSALVAGLTYALYSWAVARGMHAATSRMPIAVVRAESDSMRVGGDVGVAAARAARGPNERGLVGAVFGVAAVPLVVLAVVAGGPFLGDAGNWPVFLYLALVPTVIGHSLYALGLRTVTASVATLLSLLEPVVAAVLAVLVVGERLGLGGWAGILLVVAGLSVLALPARRAG</sequence>
<comment type="subcellular location">
    <subcellularLocation>
        <location evidence="1">Cell membrane</location>
        <topology evidence="1">Multi-pass membrane protein</topology>
    </subcellularLocation>
</comment>
<feature type="transmembrane region" description="Helical" evidence="7">
    <location>
        <begin position="132"/>
        <end position="149"/>
    </location>
</feature>
<evidence type="ECO:0000259" key="8">
    <source>
        <dbReference type="Pfam" id="PF00892"/>
    </source>
</evidence>
<accession>A0A9Q9P9M4</accession>
<keyword evidence="3" id="KW-1003">Cell membrane</keyword>
<evidence type="ECO:0000256" key="6">
    <source>
        <dbReference type="ARBA" id="ARBA00023136"/>
    </source>
</evidence>
<dbReference type="KEGG" id="cpoi:OE229_07605"/>
<keyword evidence="4 7" id="KW-0812">Transmembrane</keyword>
<dbReference type="EMBL" id="CP106879">
    <property type="protein sequence ID" value="UYC82318.1"/>
    <property type="molecule type" value="Genomic_DNA"/>
</dbReference>
<feature type="domain" description="EamA" evidence="8">
    <location>
        <begin position="16"/>
        <end position="147"/>
    </location>
</feature>
<keyword evidence="5 7" id="KW-1133">Transmembrane helix</keyword>
<comment type="similarity">
    <text evidence="2">Belongs to the EamA transporter family.</text>
</comment>
<feature type="domain" description="EamA" evidence="8">
    <location>
        <begin position="226"/>
        <end position="327"/>
    </location>
</feature>
<evidence type="ECO:0000313" key="9">
    <source>
        <dbReference type="EMBL" id="UYC82318.1"/>
    </source>
</evidence>
<evidence type="ECO:0000256" key="3">
    <source>
        <dbReference type="ARBA" id="ARBA00022475"/>
    </source>
</evidence>
<evidence type="ECO:0000313" key="10">
    <source>
        <dbReference type="Proteomes" id="UP001062223"/>
    </source>
</evidence>